<sequence length="82" mass="8684">MSDHVLRRGEAAEILTAINKSYASIEGQHKLTIASLCALTQAVLEVGEQLKIANRLAIASASKTIIISDTRIAAALGIDPQE</sequence>
<dbReference type="EMBL" id="BK016127">
    <property type="protein sequence ID" value="DAF97210.1"/>
    <property type="molecule type" value="Genomic_DNA"/>
</dbReference>
<accession>A0A8S5US31</accession>
<reference evidence="1" key="1">
    <citation type="journal article" date="2021" name="Proc. Natl. Acad. Sci. U.S.A.">
        <title>A Catalog of Tens of Thousands of Viruses from Human Metagenomes Reveals Hidden Associations with Chronic Diseases.</title>
        <authorList>
            <person name="Tisza M.J."/>
            <person name="Buck C.B."/>
        </authorList>
    </citation>
    <scope>NUCLEOTIDE SEQUENCE</scope>
    <source>
        <strain evidence="1">Ctksc2</strain>
    </source>
</reference>
<protein>
    <submittedName>
        <fullName evidence="1">Uncharacterized protein</fullName>
    </submittedName>
</protein>
<organism evidence="1">
    <name type="scientific">Siphoviridae sp. ctksc2</name>
    <dbReference type="NCBI Taxonomy" id="2825645"/>
    <lineage>
        <taxon>Viruses</taxon>
        <taxon>Duplodnaviria</taxon>
        <taxon>Heunggongvirae</taxon>
        <taxon>Uroviricota</taxon>
        <taxon>Caudoviricetes</taxon>
    </lineage>
</organism>
<name>A0A8S5US31_9CAUD</name>
<evidence type="ECO:0000313" key="1">
    <source>
        <dbReference type="EMBL" id="DAF97210.1"/>
    </source>
</evidence>
<proteinExistence type="predicted"/>